<evidence type="ECO:0000313" key="2">
    <source>
        <dbReference type="EMBL" id="SJZ74001.1"/>
    </source>
</evidence>
<sequence>MRALMSLSVNQASQATTPRMPVPNRHVKGQGHHRVPQPSKHSK</sequence>
<dbReference type="RefSeq" id="WP_267490086.1">
    <property type="nucleotide sequence ID" value="NZ_FUXB01000005.1"/>
</dbReference>
<proteinExistence type="predicted"/>
<dbReference type="Proteomes" id="UP000190834">
    <property type="component" value="Unassembled WGS sequence"/>
</dbReference>
<gene>
    <name evidence="2" type="ORF">SAMN02745782_01209</name>
</gene>
<dbReference type="STRING" id="1123491.SAMN02745782_01209"/>
<dbReference type="GeneID" id="80426361"/>
<protein>
    <submittedName>
        <fullName evidence="2">Uncharacterized protein</fullName>
    </submittedName>
</protein>
<keyword evidence="3" id="KW-1185">Reference proteome</keyword>
<reference evidence="3" key="1">
    <citation type="submission" date="2017-02" db="EMBL/GenBank/DDBJ databases">
        <authorList>
            <person name="Varghese N."/>
            <person name="Submissions S."/>
        </authorList>
    </citation>
    <scope>NUCLEOTIDE SEQUENCE [LARGE SCALE GENOMIC DNA]</scope>
    <source>
        <strain evidence="3">DSM 19608</strain>
    </source>
</reference>
<name>A0A1T4N4H1_VIBCI</name>
<organism evidence="2 3">
    <name type="scientific">Vibrio cincinnatiensis DSM 19608</name>
    <dbReference type="NCBI Taxonomy" id="1123491"/>
    <lineage>
        <taxon>Bacteria</taxon>
        <taxon>Pseudomonadati</taxon>
        <taxon>Pseudomonadota</taxon>
        <taxon>Gammaproteobacteria</taxon>
        <taxon>Vibrionales</taxon>
        <taxon>Vibrionaceae</taxon>
        <taxon>Vibrio</taxon>
    </lineage>
</organism>
<accession>A0A1T4N4H1</accession>
<dbReference type="EMBL" id="FUXB01000005">
    <property type="protein sequence ID" value="SJZ74001.1"/>
    <property type="molecule type" value="Genomic_DNA"/>
</dbReference>
<evidence type="ECO:0000256" key="1">
    <source>
        <dbReference type="SAM" id="MobiDB-lite"/>
    </source>
</evidence>
<feature type="region of interest" description="Disordered" evidence="1">
    <location>
        <begin position="1"/>
        <end position="43"/>
    </location>
</feature>
<feature type="compositionally biased region" description="Basic residues" evidence="1">
    <location>
        <begin position="25"/>
        <end position="43"/>
    </location>
</feature>
<evidence type="ECO:0000313" key="3">
    <source>
        <dbReference type="Proteomes" id="UP000190834"/>
    </source>
</evidence>
<dbReference type="AlphaFoldDB" id="A0A1T4N4H1"/>
<feature type="compositionally biased region" description="Polar residues" evidence="1">
    <location>
        <begin position="7"/>
        <end position="17"/>
    </location>
</feature>